<reference evidence="2 3" key="1">
    <citation type="journal article" date="2013" name="J. Bacteriol.">
        <title>Roles of HynAB and Ech, the only two hydrogenases found in the model sulfate reducer Desulfovibrio gigas.</title>
        <authorList>
            <person name="Morais-Silva F.O."/>
            <person name="Santos C.I."/>
            <person name="Rodrigues R."/>
            <person name="Pereira I.A."/>
            <person name="Rodrigues-Pousada C."/>
        </authorList>
    </citation>
    <scope>NUCLEOTIDE SEQUENCE [LARGE SCALE GENOMIC DNA]</scope>
    <source>
        <strain evidence="3">ATCC 19364 / DSM 1382 / NCIMB 9332 / VKM B-1759</strain>
    </source>
</reference>
<dbReference type="InterPro" id="IPR029016">
    <property type="entry name" value="GAF-like_dom_sf"/>
</dbReference>
<organism evidence="2 3">
    <name type="scientific">Megalodesulfovibrio gigas (strain ATCC 19364 / DSM 1382 / NCIMB 9332 / VKM B-1759)</name>
    <name type="common">Desulfovibrio gigas</name>
    <dbReference type="NCBI Taxonomy" id="1121448"/>
    <lineage>
        <taxon>Bacteria</taxon>
        <taxon>Pseudomonadati</taxon>
        <taxon>Thermodesulfobacteriota</taxon>
        <taxon>Desulfovibrionia</taxon>
        <taxon>Desulfovibrionales</taxon>
        <taxon>Desulfovibrionaceae</taxon>
        <taxon>Megalodesulfovibrio</taxon>
    </lineage>
</organism>
<dbReference type="SMART" id="SM00065">
    <property type="entry name" value="GAF"/>
    <property type="match status" value="1"/>
</dbReference>
<dbReference type="Gene3D" id="3.30.450.40">
    <property type="match status" value="1"/>
</dbReference>
<dbReference type="Pfam" id="PF13185">
    <property type="entry name" value="GAF_2"/>
    <property type="match status" value="1"/>
</dbReference>
<evidence type="ECO:0000313" key="3">
    <source>
        <dbReference type="Proteomes" id="UP000016587"/>
    </source>
</evidence>
<sequence length="280" mass="30394">MSRIKLKRLLSQRRLAVLLEELSGRLGSPLCVLDVLGRPVLGAPGVHGPTLPARHAIDVEGEVAGYTLGDDNADVLARLLAVLAVLDLEKRTLAHDTLCRYNELTLLYDMAARGPALQEEEALAELLRVAQGVIPCDHAGVQRCWPGEPACMVQGLPDVSFLTTVFAEVARIHEAVRRSGRGEIVNELAADSRAAGVLSVHSMLCAPLRCAGEVFGLVHLGSRTPRLYTTEQLALLSTLSFQVAAVLENRRLRQQQQKSRQALLTLARTLEHALDEEVAS</sequence>
<name>T2GCL9_MEGG1</name>
<dbReference type="Proteomes" id="UP000016587">
    <property type="component" value="Chromosome"/>
</dbReference>
<protein>
    <recommendedName>
        <fullName evidence="1">GAF domain-containing protein</fullName>
    </recommendedName>
</protein>
<dbReference type="EMBL" id="CP006585">
    <property type="protein sequence ID" value="AGW13924.1"/>
    <property type="molecule type" value="Genomic_DNA"/>
</dbReference>
<dbReference type="InterPro" id="IPR003018">
    <property type="entry name" value="GAF"/>
</dbReference>
<dbReference type="AlphaFoldDB" id="T2GCL9"/>
<dbReference type="PATRIC" id="fig|1121448.10.peg.2119"/>
<dbReference type="HOGENOM" id="CLU_992986_0_0_7"/>
<feature type="domain" description="GAF" evidence="1">
    <location>
        <begin position="118"/>
        <end position="257"/>
    </location>
</feature>
<keyword evidence="3" id="KW-1185">Reference proteome</keyword>
<dbReference type="STRING" id="1121448.DGI_2164"/>
<dbReference type="KEGG" id="dgg:DGI_2164"/>
<dbReference type="eggNOG" id="COG2203">
    <property type="taxonomic scope" value="Bacteria"/>
</dbReference>
<evidence type="ECO:0000259" key="1">
    <source>
        <dbReference type="SMART" id="SM00065"/>
    </source>
</evidence>
<proteinExistence type="predicted"/>
<evidence type="ECO:0000313" key="2">
    <source>
        <dbReference type="EMBL" id="AGW13924.1"/>
    </source>
</evidence>
<dbReference type="RefSeq" id="WP_021760856.1">
    <property type="nucleotide sequence ID" value="NC_022444.1"/>
</dbReference>
<accession>T2GCL9</accession>
<reference evidence="3" key="2">
    <citation type="submission" date="2013-07" db="EMBL/GenBank/DDBJ databases">
        <authorList>
            <person name="Morais-Silva F.O."/>
            <person name="Rezende A.M."/>
            <person name="Pimentel C."/>
            <person name="Resende D.M."/>
            <person name="Santos C.I."/>
            <person name="Clemente C."/>
            <person name="de Oliveira L.M."/>
            <person name="da Silva S.M."/>
            <person name="Costa D.A."/>
            <person name="Varela-Raposo A."/>
            <person name="Horacio E.C.A."/>
            <person name="Matos M."/>
            <person name="Flores O."/>
            <person name="Ruiz J.C."/>
            <person name="Rodrigues-Pousada C."/>
        </authorList>
    </citation>
    <scope>NUCLEOTIDE SEQUENCE [LARGE SCALE GENOMIC DNA]</scope>
    <source>
        <strain evidence="3">ATCC 19364 / DSM 1382 / NCIMB 9332 / VKM B-1759</strain>
    </source>
</reference>
<dbReference type="SUPFAM" id="SSF55781">
    <property type="entry name" value="GAF domain-like"/>
    <property type="match status" value="1"/>
</dbReference>
<gene>
    <name evidence="2" type="ORF">DGI_2164</name>
</gene>